<feature type="chain" id="PRO_5012128679" description="Outer membrane protein beta-barrel domain-containing protein" evidence="1">
    <location>
        <begin position="20"/>
        <end position="196"/>
    </location>
</feature>
<dbReference type="Gene3D" id="2.40.160.20">
    <property type="match status" value="1"/>
</dbReference>
<organism evidence="3 4">
    <name type="scientific">Capnocytophaga leadbetteri</name>
    <dbReference type="NCBI Taxonomy" id="327575"/>
    <lineage>
        <taxon>Bacteria</taxon>
        <taxon>Pseudomonadati</taxon>
        <taxon>Bacteroidota</taxon>
        <taxon>Flavobacteriia</taxon>
        <taxon>Flavobacteriales</taxon>
        <taxon>Flavobacteriaceae</taxon>
        <taxon>Capnocytophaga</taxon>
    </lineage>
</organism>
<dbReference type="Proteomes" id="UP000217276">
    <property type="component" value="Chromosome"/>
</dbReference>
<dbReference type="RefSeq" id="WP_095914523.1">
    <property type="nucleotide sequence ID" value="NZ_CAUUPF010000050.1"/>
</dbReference>
<keyword evidence="1" id="KW-0732">Signal</keyword>
<reference evidence="4" key="1">
    <citation type="submission" date="2017-06" db="EMBL/GenBank/DDBJ databases">
        <title>Capnocytophaga spp. assemblies.</title>
        <authorList>
            <person name="Gulvik C.A."/>
        </authorList>
    </citation>
    <scope>NUCLEOTIDE SEQUENCE [LARGE SCALE GENOMIC DNA]</scope>
    <source>
        <strain evidence="4">H6253</strain>
    </source>
</reference>
<evidence type="ECO:0000313" key="4">
    <source>
        <dbReference type="Proteomes" id="UP000217276"/>
    </source>
</evidence>
<dbReference type="InterPro" id="IPR025665">
    <property type="entry name" value="Beta-barrel_OMP_2"/>
</dbReference>
<proteinExistence type="predicted"/>
<sequence length="196" mass="22032">MKKIITFVVLIAFTATATAQVKFGARLGSGVGLVSKDVHDDRYEGQNQTDKEPFSTSSYGGFFIEIPASEKLLLDLGAMYTNHPTTGKGKTMLHRIDVPLAIKYDISGFRPKVGGYVSYIPGVTSFEDEHRSFTRKDIKKFDYGALFGLEYNFNEKLFIETNFYLGLANLLTKDPRHSSDYLRTRSILIGVGYRFN</sequence>
<feature type="domain" description="Outer membrane protein beta-barrel" evidence="2">
    <location>
        <begin position="23"/>
        <end position="171"/>
    </location>
</feature>
<dbReference type="KEGG" id="clk:CGC53_09325"/>
<evidence type="ECO:0000259" key="2">
    <source>
        <dbReference type="Pfam" id="PF13568"/>
    </source>
</evidence>
<name>A0A250FEQ6_9FLAO</name>
<dbReference type="EMBL" id="CP022384">
    <property type="protein sequence ID" value="ATA82528.1"/>
    <property type="molecule type" value="Genomic_DNA"/>
</dbReference>
<feature type="signal peptide" evidence="1">
    <location>
        <begin position="1"/>
        <end position="19"/>
    </location>
</feature>
<dbReference type="Pfam" id="PF13568">
    <property type="entry name" value="OMP_b-brl_2"/>
    <property type="match status" value="1"/>
</dbReference>
<keyword evidence="4" id="KW-1185">Reference proteome</keyword>
<evidence type="ECO:0000256" key="1">
    <source>
        <dbReference type="SAM" id="SignalP"/>
    </source>
</evidence>
<gene>
    <name evidence="3" type="ORF">CGC53_09325</name>
</gene>
<evidence type="ECO:0000313" key="3">
    <source>
        <dbReference type="EMBL" id="ATA82528.1"/>
    </source>
</evidence>
<dbReference type="AlphaFoldDB" id="A0A250FEQ6"/>
<dbReference type="SUPFAM" id="SSF56925">
    <property type="entry name" value="OMPA-like"/>
    <property type="match status" value="1"/>
</dbReference>
<dbReference type="InterPro" id="IPR011250">
    <property type="entry name" value="OMP/PagP_B-barrel"/>
</dbReference>
<accession>A0A250FEQ6</accession>
<protein>
    <recommendedName>
        <fullName evidence="2">Outer membrane protein beta-barrel domain-containing protein</fullName>
    </recommendedName>
</protein>